<dbReference type="EMBL" id="BMAV01010006">
    <property type="protein sequence ID" value="GFY54726.1"/>
    <property type="molecule type" value="Genomic_DNA"/>
</dbReference>
<keyword evidence="3" id="KW-1185">Reference proteome</keyword>
<gene>
    <name evidence="2" type="ORF">TNIN_367311</name>
</gene>
<evidence type="ECO:0000313" key="3">
    <source>
        <dbReference type="Proteomes" id="UP000886998"/>
    </source>
</evidence>
<protein>
    <submittedName>
        <fullName evidence="2">Uncharacterized protein</fullName>
    </submittedName>
</protein>
<dbReference type="Proteomes" id="UP000886998">
    <property type="component" value="Unassembled WGS sequence"/>
</dbReference>
<feature type="non-terminal residue" evidence="2">
    <location>
        <position position="1"/>
    </location>
</feature>
<dbReference type="OrthoDB" id="8195432at2759"/>
<name>A0A8X6XK86_9ARAC</name>
<evidence type="ECO:0000256" key="1">
    <source>
        <dbReference type="SAM" id="MobiDB-lite"/>
    </source>
</evidence>
<accession>A0A8X6XK86</accession>
<feature type="region of interest" description="Disordered" evidence="1">
    <location>
        <begin position="115"/>
        <end position="135"/>
    </location>
</feature>
<proteinExistence type="predicted"/>
<comment type="caution">
    <text evidence="2">The sequence shown here is derived from an EMBL/GenBank/DDBJ whole genome shotgun (WGS) entry which is preliminary data.</text>
</comment>
<evidence type="ECO:0000313" key="2">
    <source>
        <dbReference type="EMBL" id="GFY54726.1"/>
    </source>
</evidence>
<sequence>MAEKDSAIYIIDSTIPFKNRRHAFEQAKKGKVEKNTPLLHHLTSLGFQKVQIVPIVVGSHGAWDPENNTFLKLDVYILHLTDVQQYSIDAANVYPNPDATGEIPMVKSQLEDIAQANKPSMESASPVVEETQTMD</sequence>
<organism evidence="2 3">
    <name type="scientific">Trichonephila inaurata madagascariensis</name>
    <dbReference type="NCBI Taxonomy" id="2747483"/>
    <lineage>
        <taxon>Eukaryota</taxon>
        <taxon>Metazoa</taxon>
        <taxon>Ecdysozoa</taxon>
        <taxon>Arthropoda</taxon>
        <taxon>Chelicerata</taxon>
        <taxon>Arachnida</taxon>
        <taxon>Araneae</taxon>
        <taxon>Araneomorphae</taxon>
        <taxon>Entelegynae</taxon>
        <taxon>Araneoidea</taxon>
        <taxon>Nephilidae</taxon>
        <taxon>Trichonephila</taxon>
        <taxon>Trichonephila inaurata</taxon>
    </lineage>
</organism>
<reference evidence="2" key="1">
    <citation type="submission" date="2020-08" db="EMBL/GenBank/DDBJ databases">
        <title>Multicomponent nature underlies the extraordinary mechanical properties of spider dragline silk.</title>
        <authorList>
            <person name="Kono N."/>
            <person name="Nakamura H."/>
            <person name="Mori M."/>
            <person name="Yoshida Y."/>
            <person name="Ohtoshi R."/>
            <person name="Malay A.D."/>
            <person name="Moran D.A.P."/>
            <person name="Tomita M."/>
            <person name="Numata K."/>
            <person name="Arakawa K."/>
        </authorList>
    </citation>
    <scope>NUCLEOTIDE SEQUENCE</scope>
</reference>
<dbReference type="AlphaFoldDB" id="A0A8X6XK86"/>